<organism evidence="2 3">
    <name type="scientific">Vanrija pseudolonga</name>
    <dbReference type="NCBI Taxonomy" id="143232"/>
    <lineage>
        <taxon>Eukaryota</taxon>
        <taxon>Fungi</taxon>
        <taxon>Dikarya</taxon>
        <taxon>Basidiomycota</taxon>
        <taxon>Agaricomycotina</taxon>
        <taxon>Tremellomycetes</taxon>
        <taxon>Trichosporonales</taxon>
        <taxon>Trichosporonaceae</taxon>
        <taxon>Vanrija</taxon>
    </lineage>
</organism>
<gene>
    <name evidence="2" type="ORF">LOC62_02G003127</name>
</gene>
<keyword evidence="3" id="KW-1185">Reference proteome</keyword>
<evidence type="ECO:0008006" key="4">
    <source>
        <dbReference type="Google" id="ProtNLM"/>
    </source>
</evidence>
<feature type="chain" id="PRO_5042275609" description="Extracellular membrane protein CFEM domain-containing protein" evidence="1">
    <location>
        <begin position="18"/>
        <end position="131"/>
    </location>
</feature>
<dbReference type="RefSeq" id="XP_062625632.1">
    <property type="nucleotide sequence ID" value="XM_062769648.1"/>
</dbReference>
<accession>A0AAF0Y3U2</accession>
<sequence length="131" mass="13556">MLATAFVLLLSLPLSFAQYTGAIPASCVDTCTTYTNILGQCDTAKPTADCTRICVQSNYDLLAMCIVCLYEADNTAPGIINAAVTQYAAGCAAVGWPVHQRPNVTGTGLGAGNPYALLSLLAFGLMVMAAV</sequence>
<dbReference type="EMBL" id="CP086715">
    <property type="protein sequence ID" value="WOO79600.1"/>
    <property type="molecule type" value="Genomic_DNA"/>
</dbReference>
<evidence type="ECO:0000313" key="2">
    <source>
        <dbReference type="EMBL" id="WOO79600.1"/>
    </source>
</evidence>
<name>A0AAF0Y3U2_9TREE</name>
<feature type="signal peptide" evidence="1">
    <location>
        <begin position="1"/>
        <end position="17"/>
    </location>
</feature>
<evidence type="ECO:0000313" key="3">
    <source>
        <dbReference type="Proteomes" id="UP000827549"/>
    </source>
</evidence>
<keyword evidence="1" id="KW-0732">Signal</keyword>
<dbReference type="AlphaFoldDB" id="A0AAF0Y3U2"/>
<proteinExistence type="predicted"/>
<dbReference type="GeneID" id="87806373"/>
<dbReference type="Proteomes" id="UP000827549">
    <property type="component" value="Chromosome 2"/>
</dbReference>
<protein>
    <recommendedName>
        <fullName evidence="4">Extracellular membrane protein CFEM domain-containing protein</fullName>
    </recommendedName>
</protein>
<evidence type="ECO:0000256" key="1">
    <source>
        <dbReference type="SAM" id="SignalP"/>
    </source>
</evidence>
<reference evidence="2" key="1">
    <citation type="submission" date="2023-10" db="EMBL/GenBank/DDBJ databases">
        <authorList>
            <person name="Noh H."/>
        </authorList>
    </citation>
    <scope>NUCLEOTIDE SEQUENCE</scope>
    <source>
        <strain evidence="2">DUCC4014</strain>
    </source>
</reference>